<dbReference type="HOGENOM" id="CLU_1645009_0_0_1"/>
<dbReference type="RefSeq" id="XP_003004909.1">
    <property type="nucleotide sequence ID" value="XM_003004863.1"/>
</dbReference>
<dbReference type="AlphaFoldDB" id="C9SHI3"/>
<proteinExistence type="predicted"/>
<organism evidence="3">
    <name type="scientific">Verticillium alfalfae (strain VaMs.102 / ATCC MYA-4576 / FGSC 10136)</name>
    <name type="common">Verticillium wilt of alfalfa</name>
    <name type="synonym">Verticillium albo-atrum</name>
    <dbReference type="NCBI Taxonomy" id="526221"/>
    <lineage>
        <taxon>Eukaryota</taxon>
        <taxon>Fungi</taxon>
        <taxon>Dikarya</taxon>
        <taxon>Ascomycota</taxon>
        <taxon>Pezizomycotina</taxon>
        <taxon>Sordariomycetes</taxon>
        <taxon>Hypocreomycetidae</taxon>
        <taxon>Glomerellales</taxon>
        <taxon>Plectosphaerellaceae</taxon>
        <taxon>Verticillium</taxon>
    </lineage>
</organism>
<name>C9SHI3_VERA1</name>
<protein>
    <submittedName>
        <fullName evidence="2">Predicted protein</fullName>
    </submittedName>
</protein>
<gene>
    <name evidence="2" type="ORF">VDBG_04515</name>
</gene>
<sequence>MWCCHCGVVAASAERGTKQKSPCLVDRSILADLARPMPLPHEILSIAAQNGRVRCRPMPRLPLRIGQGGLMLWLWVTTLLGADRRANRDVGGPDRARLQGVDRSGSPHDDNDDVEDGRAPRCSNEVAAFNTEAMCQDMRTCGRMGGTRAKVHCGGFRRRQS</sequence>
<feature type="compositionally biased region" description="Basic and acidic residues" evidence="1">
    <location>
        <begin position="86"/>
        <end position="97"/>
    </location>
</feature>
<dbReference type="GeneID" id="9530123"/>
<evidence type="ECO:0000313" key="2">
    <source>
        <dbReference type="EMBL" id="EEY18406.1"/>
    </source>
</evidence>
<evidence type="ECO:0000313" key="3">
    <source>
        <dbReference type="Proteomes" id="UP000008698"/>
    </source>
</evidence>
<keyword evidence="3" id="KW-1185">Reference proteome</keyword>
<dbReference type="Proteomes" id="UP000008698">
    <property type="component" value="Unassembled WGS sequence"/>
</dbReference>
<accession>C9SHI3</accession>
<feature type="region of interest" description="Disordered" evidence="1">
    <location>
        <begin position="86"/>
        <end position="120"/>
    </location>
</feature>
<dbReference type="KEGG" id="val:VDBG_04515"/>
<reference evidence="3" key="1">
    <citation type="journal article" date="2011" name="PLoS Pathog.">
        <title>Comparative genomics yields insights into niche adaptation of plant vascular wilt pathogens.</title>
        <authorList>
            <person name="Klosterman S.J."/>
            <person name="Subbarao K.V."/>
            <person name="Kang S."/>
            <person name="Veronese P."/>
            <person name="Gold S.E."/>
            <person name="Thomma B.P.H.J."/>
            <person name="Chen Z."/>
            <person name="Henrissat B."/>
            <person name="Lee Y.-H."/>
            <person name="Park J."/>
            <person name="Garcia-Pedrajas M.D."/>
            <person name="Barbara D.J."/>
            <person name="Anchieta A."/>
            <person name="de Jonge R."/>
            <person name="Santhanam P."/>
            <person name="Maruthachalam K."/>
            <person name="Atallah Z."/>
            <person name="Amyotte S.G."/>
            <person name="Paz Z."/>
            <person name="Inderbitzin P."/>
            <person name="Hayes R.J."/>
            <person name="Heiman D.I."/>
            <person name="Young S."/>
            <person name="Zeng Q."/>
            <person name="Engels R."/>
            <person name="Galagan J."/>
            <person name="Cuomo C.A."/>
            <person name="Dobinson K.F."/>
            <person name="Ma L.-J."/>
        </authorList>
    </citation>
    <scope>NUCLEOTIDE SEQUENCE [LARGE SCALE GENOMIC DNA]</scope>
    <source>
        <strain evidence="3">VaMs.102 / ATCC MYA-4576 / FGSC 10136</strain>
    </source>
</reference>
<evidence type="ECO:0000256" key="1">
    <source>
        <dbReference type="SAM" id="MobiDB-lite"/>
    </source>
</evidence>
<dbReference type="EMBL" id="DS985218">
    <property type="protein sequence ID" value="EEY18406.1"/>
    <property type="molecule type" value="Genomic_DNA"/>
</dbReference>